<evidence type="ECO:0000256" key="3">
    <source>
        <dbReference type="ARBA" id="ARBA00023242"/>
    </source>
</evidence>
<feature type="compositionally biased region" description="Low complexity" evidence="4">
    <location>
        <begin position="113"/>
        <end position="141"/>
    </location>
</feature>
<organism evidence="5 6">
    <name type="scientific">Setaria viridis</name>
    <name type="common">Green bristlegrass</name>
    <name type="synonym">Setaria italica subsp. viridis</name>
    <dbReference type="NCBI Taxonomy" id="4556"/>
    <lineage>
        <taxon>Eukaryota</taxon>
        <taxon>Viridiplantae</taxon>
        <taxon>Streptophyta</taxon>
        <taxon>Embryophyta</taxon>
        <taxon>Tracheophyta</taxon>
        <taxon>Spermatophyta</taxon>
        <taxon>Magnoliopsida</taxon>
        <taxon>Liliopsida</taxon>
        <taxon>Poales</taxon>
        <taxon>Poaceae</taxon>
        <taxon>PACMAD clade</taxon>
        <taxon>Panicoideae</taxon>
        <taxon>Panicodae</taxon>
        <taxon>Paniceae</taxon>
        <taxon>Cenchrinae</taxon>
        <taxon>Setaria</taxon>
    </lineage>
</organism>
<feature type="compositionally biased region" description="Low complexity" evidence="4">
    <location>
        <begin position="30"/>
        <end position="45"/>
    </location>
</feature>
<dbReference type="EMBL" id="CM016555">
    <property type="protein sequence ID" value="TKW21610.1"/>
    <property type="molecule type" value="Genomic_DNA"/>
</dbReference>
<dbReference type="EMBL" id="CM016555">
    <property type="protein sequence ID" value="TKW21613.1"/>
    <property type="molecule type" value="Genomic_DNA"/>
</dbReference>
<feature type="region of interest" description="Disordered" evidence="4">
    <location>
        <begin position="1"/>
        <end position="57"/>
    </location>
</feature>
<dbReference type="GO" id="GO:0000398">
    <property type="term" value="P:mRNA splicing, via spliceosome"/>
    <property type="evidence" value="ECO:0007669"/>
    <property type="project" value="EnsemblPlants"/>
</dbReference>
<sequence>MLRSPGHSPRHLSPSPSPAPSTPRPPSPTPSSASAAAAAAAATTSSKRRRPEVLDEDTYVAAIERIIERDFFPDLPRLRDRFDWLQAVRSRDPLVLRDAQLKILDRRRRLQRQRTGPVPTPTPATSTALRSPSFLTTPAGSVAGGAGAPEEEEDDDVAAALSLDGFFNRFTSEDNESFSRILEKVNHRRHERYAHLLEPAEAANKPLLEDAKRDRITDGYGSSGQPPSTLEGAKFTAKNLLMYYPADRGEAPLTEEERAERIKGMTKEIDKSNTRLHGRAMADDARPKEEEAAILYAPVAGTTPGGMAYHDPDKAKKYDLEDLRKTPNPFYLESDKKANNGYTFVRTPSPAPGVDESPFMTWGEIDGTPLRLDPDETPGGSGGSETVHFKIPPPPARDVKAHLLSRDAARKIKERSKIFHKPPLPSPVRGGSASPRTLSPAAQKFVRNAISKSAKSSNTIDESLRASYRGSTPSGSTPKTRFSRDPGLGSRSPSTSDPDARFVYISRKTRGVLFVQVRKKGSPSSFACFRKVLLPAADGNLNPPLHAENLKINVDGASLFIIDQHI</sequence>
<evidence type="ECO:0008006" key="7">
    <source>
        <dbReference type="Google" id="ProtNLM"/>
    </source>
</evidence>
<feature type="region of interest" description="Disordered" evidence="4">
    <location>
        <begin position="107"/>
        <end position="155"/>
    </location>
</feature>
<keyword evidence="6" id="KW-1185">Reference proteome</keyword>
<dbReference type="Proteomes" id="UP000298652">
    <property type="component" value="Chromosome 4"/>
</dbReference>
<evidence type="ECO:0000256" key="1">
    <source>
        <dbReference type="ARBA" id="ARBA00004123"/>
    </source>
</evidence>
<gene>
    <name evidence="5" type="ORF">SEVIR_4G130600v2</name>
</gene>
<evidence type="ECO:0000313" key="5">
    <source>
        <dbReference type="EMBL" id="TKW21609.1"/>
    </source>
</evidence>
<dbReference type="Pfam" id="PF09751">
    <property type="entry name" value="Es2"/>
    <property type="match status" value="1"/>
</dbReference>
<reference evidence="5 6" key="1">
    <citation type="submission" date="2019-03" db="EMBL/GenBank/DDBJ databases">
        <title>WGS assembly of Setaria viridis.</title>
        <authorList>
            <person name="Huang P."/>
            <person name="Jenkins J."/>
            <person name="Grimwood J."/>
            <person name="Barry K."/>
            <person name="Healey A."/>
            <person name="Mamidi S."/>
            <person name="Sreedasyam A."/>
            <person name="Shu S."/>
            <person name="Feldman M."/>
            <person name="Wu J."/>
            <person name="Yu Y."/>
            <person name="Chen C."/>
            <person name="Johnson J."/>
            <person name="Rokhsar D."/>
            <person name="Baxter I."/>
            <person name="Schmutz J."/>
            <person name="Brutnell T."/>
            <person name="Kellogg E."/>
        </authorList>
    </citation>
    <scope>NUCLEOTIDE SEQUENCE [LARGE SCALE GENOMIC DNA]</scope>
    <source>
        <strain evidence="6">cv. A10</strain>
    </source>
</reference>
<dbReference type="OMA" id="YKAWNTV"/>
<feature type="region of interest" description="Disordered" evidence="4">
    <location>
        <begin position="373"/>
        <end position="396"/>
    </location>
</feature>
<accession>A0A4U6V447</accession>
<protein>
    <recommendedName>
        <fullName evidence="7">Protein DGCR14</fullName>
    </recommendedName>
</protein>
<dbReference type="Gramene" id="TKW21613">
    <property type="protein sequence ID" value="TKW21613"/>
    <property type="gene ID" value="SEVIR_4G130600v2"/>
</dbReference>
<name>A0A4U6V447_SETVI</name>
<feature type="compositionally biased region" description="Polar residues" evidence="4">
    <location>
        <begin position="450"/>
        <end position="461"/>
    </location>
</feature>
<dbReference type="AlphaFoldDB" id="A0A4U6V447"/>
<dbReference type="GO" id="GO:0071013">
    <property type="term" value="C:catalytic step 2 spliceosome"/>
    <property type="evidence" value="ECO:0007669"/>
    <property type="project" value="TreeGrafter"/>
</dbReference>
<evidence type="ECO:0000313" key="6">
    <source>
        <dbReference type="Proteomes" id="UP000298652"/>
    </source>
</evidence>
<proteinExistence type="inferred from homology"/>
<feature type="compositionally biased region" description="Pro residues" evidence="4">
    <location>
        <begin position="15"/>
        <end position="29"/>
    </location>
</feature>
<dbReference type="PANTHER" id="PTHR12940">
    <property type="entry name" value="ES-2 PROTEIN - RELATED"/>
    <property type="match status" value="1"/>
</dbReference>
<comment type="subcellular location">
    <subcellularLocation>
        <location evidence="1">Nucleus</location>
    </subcellularLocation>
</comment>
<keyword evidence="3" id="KW-0539">Nucleus</keyword>
<feature type="compositionally biased region" description="Polar residues" evidence="4">
    <location>
        <begin position="469"/>
        <end position="480"/>
    </location>
</feature>
<dbReference type="Gramene" id="TKW21610">
    <property type="protein sequence ID" value="TKW21610"/>
    <property type="gene ID" value="SEVIR_4G130600v2"/>
</dbReference>
<dbReference type="PANTHER" id="PTHR12940:SF0">
    <property type="entry name" value="SPLICING FACTOR ESS-2 HOMOLOG"/>
    <property type="match status" value="1"/>
</dbReference>
<feature type="region of interest" description="Disordered" evidence="4">
    <location>
        <begin position="414"/>
        <end position="437"/>
    </location>
</feature>
<dbReference type="InterPro" id="IPR019148">
    <property type="entry name" value="Nuclear_protein_DGCR14_ESS-2"/>
</dbReference>
<comment type="similarity">
    <text evidence="2">Belongs to the ESS2 family.</text>
</comment>
<evidence type="ECO:0000256" key="2">
    <source>
        <dbReference type="ARBA" id="ARBA00009072"/>
    </source>
</evidence>
<dbReference type="EMBL" id="CM016555">
    <property type="protein sequence ID" value="TKW21609.1"/>
    <property type="molecule type" value="Genomic_DNA"/>
</dbReference>
<feature type="region of interest" description="Disordered" evidence="4">
    <location>
        <begin position="450"/>
        <end position="500"/>
    </location>
</feature>
<evidence type="ECO:0000256" key="4">
    <source>
        <dbReference type="SAM" id="MobiDB-lite"/>
    </source>
</evidence>
<dbReference type="Gramene" id="TKW21609">
    <property type="protein sequence ID" value="TKW21609"/>
    <property type="gene ID" value="SEVIR_4G130600v2"/>
</dbReference>